<evidence type="ECO:0000313" key="6">
    <source>
        <dbReference type="EMBL" id="SOD61232.1"/>
    </source>
</evidence>
<evidence type="ECO:0000256" key="3">
    <source>
        <dbReference type="ARBA" id="ARBA00011233"/>
    </source>
</evidence>
<proteinExistence type="inferred from homology"/>
<evidence type="ECO:0000256" key="2">
    <source>
        <dbReference type="ARBA" id="ARBA00006906"/>
    </source>
</evidence>
<evidence type="ECO:0000256" key="5">
    <source>
        <dbReference type="ARBA" id="ARBA00023277"/>
    </source>
</evidence>
<dbReference type="InterPro" id="IPR013785">
    <property type="entry name" value="Aldolase_TIM"/>
</dbReference>
<sequence length="203" mass="21890">MGCLVMADNHPIIAILRGITPEDAVPQIACLVEHGIKRIEITTNSPSWENSLQQVRQRFGNDIQLGVGMVTTADQVQRSFAAAADFILTPNLNPAVIAQAKLHRLVVYAGVFSPSEIFTAIDLGVDVMKVFPACALPANYPQLVKGPLSQPVSSSAVGGVGVENSAEFLHYYDSVGLGSALYRTGQRVDVTAERCKLLLQHRH</sequence>
<dbReference type="Gene3D" id="3.20.20.70">
    <property type="entry name" value="Aldolase class I"/>
    <property type="match status" value="1"/>
</dbReference>
<comment type="similarity">
    <text evidence="2">Belongs to the KHG/KDPG aldolase family.</text>
</comment>
<keyword evidence="5" id="KW-0119">Carbohydrate metabolism</keyword>
<name>A0A286DRC8_9GAMM</name>
<accession>A0A286DRC8</accession>
<dbReference type="InterPro" id="IPR000887">
    <property type="entry name" value="Aldlse_KDPG_KHG"/>
</dbReference>
<evidence type="ECO:0000256" key="4">
    <source>
        <dbReference type="ARBA" id="ARBA00023239"/>
    </source>
</evidence>
<dbReference type="SUPFAM" id="SSF51569">
    <property type="entry name" value="Aldolase"/>
    <property type="match status" value="1"/>
</dbReference>
<protein>
    <submittedName>
        <fullName evidence="6">2-dehydro-3-deoxyphosphogalactonate aldolase</fullName>
    </submittedName>
</protein>
<dbReference type="PANTHER" id="PTHR30246">
    <property type="entry name" value="2-KETO-3-DEOXY-6-PHOSPHOGLUCONATE ALDOLASE"/>
    <property type="match status" value="1"/>
</dbReference>
<dbReference type="AlphaFoldDB" id="A0A286DRC8"/>
<dbReference type="PANTHER" id="PTHR30246:SF1">
    <property type="entry name" value="2-DEHYDRO-3-DEOXY-6-PHOSPHOGALACTONATE ALDOLASE-RELATED"/>
    <property type="match status" value="1"/>
</dbReference>
<keyword evidence="7" id="KW-1185">Reference proteome</keyword>
<dbReference type="EMBL" id="OCMY01000003">
    <property type="protein sequence ID" value="SOD61232.1"/>
    <property type="molecule type" value="Genomic_DNA"/>
</dbReference>
<comment type="subunit">
    <text evidence="3">Homotrimer.</text>
</comment>
<reference evidence="7" key="1">
    <citation type="submission" date="2017-09" db="EMBL/GenBank/DDBJ databases">
        <authorList>
            <person name="Varghese N."/>
            <person name="Submissions S."/>
        </authorList>
    </citation>
    <scope>NUCLEOTIDE SEQUENCE [LARGE SCALE GENOMIC DNA]</scope>
    <source>
        <strain evidence="7">JKS000234</strain>
    </source>
</reference>
<gene>
    <name evidence="6" type="ORF">SAMN06273570_5038</name>
</gene>
<dbReference type="Proteomes" id="UP000219271">
    <property type="component" value="Unassembled WGS sequence"/>
</dbReference>
<dbReference type="Pfam" id="PF01081">
    <property type="entry name" value="Aldolase"/>
    <property type="match status" value="1"/>
</dbReference>
<comment type="pathway">
    <text evidence="1">Carbohydrate acid metabolism.</text>
</comment>
<evidence type="ECO:0000313" key="7">
    <source>
        <dbReference type="Proteomes" id="UP000219271"/>
    </source>
</evidence>
<evidence type="ECO:0000256" key="1">
    <source>
        <dbReference type="ARBA" id="ARBA00004761"/>
    </source>
</evidence>
<keyword evidence="4" id="KW-0456">Lyase</keyword>
<dbReference type="GO" id="GO:0016829">
    <property type="term" value="F:lyase activity"/>
    <property type="evidence" value="ECO:0007669"/>
    <property type="project" value="UniProtKB-KW"/>
</dbReference>
<dbReference type="CDD" id="cd00452">
    <property type="entry name" value="KDPG_aldolase"/>
    <property type="match status" value="1"/>
</dbReference>
<organism evidence="6 7">
    <name type="scientific">Candidatus Pantoea floridensis</name>
    <dbReference type="NCBI Taxonomy" id="1938870"/>
    <lineage>
        <taxon>Bacteria</taxon>
        <taxon>Pseudomonadati</taxon>
        <taxon>Pseudomonadota</taxon>
        <taxon>Gammaproteobacteria</taxon>
        <taxon>Enterobacterales</taxon>
        <taxon>Erwiniaceae</taxon>
        <taxon>Pantoea</taxon>
    </lineage>
</organism>